<name>A0A9D4HMH1_DREPO</name>
<dbReference type="InterPro" id="IPR036058">
    <property type="entry name" value="Kazal_dom_sf"/>
</dbReference>
<proteinExistence type="predicted"/>
<dbReference type="Pfam" id="PF00050">
    <property type="entry name" value="Kazal_1"/>
    <property type="match status" value="1"/>
</dbReference>
<dbReference type="PROSITE" id="PS51465">
    <property type="entry name" value="KAZAL_2"/>
    <property type="match status" value="1"/>
</dbReference>
<comment type="caution">
    <text evidence="3">The sequence shown here is derived from an EMBL/GenBank/DDBJ whole genome shotgun (WGS) entry which is preliminary data.</text>
</comment>
<organism evidence="3 4">
    <name type="scientific">Dreissena polymorpha</name>
    <name type="common">Zebra mussel</name>
    <name type="synonym">Mytilus polymorpha</name>
    <dbReference type="NCBI Taxonomy" id="45954"/>
    <lineage>
        <taxon>Eukaryota</taxon>
        <taxon>Metazoa</taxon>
        <taxon>Spiralia</taxon>
        <taxon>Lophotrochozoa</taxon>
        <taxon>Mollusca</taxon>
        <taxon>Bivalvia</taxon>
        <taxon>Autobranchia</taxon>
        <taxon>Heteroconchia</taxon>
        <taxon>Euheterodonta</taxon>
        <taxon>Imparidentia</taxon>
        <taxon>Neoheterodontei</taxon>
        <taxon>Myida</taxon>
        <taxon>Dreissenoidea</taxon>
        <taxon>Dreissenidae</taxon>
        <taxon>Dreissena</taxon>
    </lineage>
</organism>
<dbReference type="Proteomes" id="UP000828390">
    <property type="component" value="Unassembled WGS sequence"/>
</dbReference>
<evidence type="ECO:0000259" key="2">
    <source>
        <dbReference type="PROSITE" id="PS51465"/>
    </source>
</evidence>
<sequence>MLRTIITIGLILSTIVFSAHAGSTTCMCDLPIIPVCGLDGTTYRNRCFMDCHDIKLDHYGVC</sequence>
<dbReference type="SUPFAM" id="SSF100895">
    <property type="entry name" value="Kazal-type serine protease inhibitors"/>
    <property type="match status" value="1"/>
</dbReference>
<feature type="chain" id="PRO_5039292357" description="Kazal-like domain-containing protein" evidence="1">
    <location>
        <begin position="22"/>
        <end position="62"/>
    </location>
</feature>
<evidence type="ECO:0000313" key="3">
    <source>
        <dbReference type="EMBL" id="KAH3724779.1"/>
    </source>
</evidence>
<dbReference type="EMBL" id="JAIWYP010000012">
    <property type="protein sequence ID" value="KAH3724779.1"/>
    <property type="molecule type" value="Genomic_DNA"/>
</dbReference>
<evidence type="ECO:0000313" key="4">
    <source>
        <dbReference type="Proteomes" id="UP000828390"/>
    </source>
</evidence>
<dbReference type="SMART" id="SM00280">
    <property type="entry name" value="KAZAL"/>
    <property type="match status" value="1"/>
</dbReference>
<reference evidence="3" key="1">
    <citation type="journal article" date="2019" name="bioRxiv">
        <title>The Genome of the Zebra Mussel, Dreissena polymorpha: A Resource for Invasive Species Research.</title>
        <authorList>
            <person name="McCartney M.A."/>
            <person name="Auch B."/>
            <person name="Kono T."/>
            <person name="Mallez S."/>
            <person name="Zhang Y."/>
            <person name="Obille A."/>
            <person name="Becker A."/>
            <person name="Abrahante J.E."/>
            <person name="Garbe J."/>
            <person name="Badalamenti J.P."/>
            <person name="Herman A."/>
            <person name="Mangelson H."/>
            <person name="Liachko I."/>
            <person name="Sullivan S."/>
            <person name="Sone E.D."/>
            <person name="Koren S."/>
            <person name="Silverstein K.A.T."/>
            <person name="Beckman K.B."/>
            <person name="Gohl D.M."/>
        </authorList>
    </citation>
    <scope>NUCLEOTIDE SEQUENCE</scope>
    <source>
        <strain evidence="3">Duluth1</strain>
        <tissue evidence="3">Whole animal</tissue>
    </source>
</reference>
<dbReference type="Gene3D" id="3.30.60.30">
    <property type="match status" value="1"/>
</dbReference>
<dbReference type="PROSITE" id="PS00282">
    <property type="entry name" value="KAZAL_1"/>
    <property type="match status" value="1"/>
</dbReference>
<accession>A0A9D4HMH1</accession>
<protein>
    <recommendedName>
        <fullName evidence="2">Kazal-like domain-containing protein</fullName>
    </recommendedName>
</protein>
<reference evidence="3" key="2">
    <citation type="submission" date="2020-11" db="EMBL/GenBank/DDBJ databases">
        <authorList>
            <person name="McCartney M.A."/>
            <person name="Auch B."/>
            <person name="Kono T."/>
            <person name="Mallez S."/>
            <person name="Becker A."/>
            <person name="Gohl D.M."/>
            <person name="Silverstein K.A.T."/>
            <person name="Koren S."/>
            <person name="Bechman K.B."/>
            <person name="Herman A."/>
            <person name="Abrahante J.E."/>
            <person name="Garbe J."/>
        </authorList>
    </citation>
    <scope>NUCLEOTIDE SEQUENCE</scope>
    <source>
        <strain evidence="3">Duluth1</strain>
        <tissue evidence="3">Whole animal</tissue>
    </source>
</reference>
<gene>
    <name evidence="3" type="ORF">DPMN_050603</name>
</gene>
<dbReference type="AlphaFoldDB" id="A0A9D4HMH1"/>
<evidence type="ECO:0000256" key="1">
    <source>
        <dbReference type="SAM" id="SignalP"/>
    </source>
</evidence>
<dbReference type="InterPro" id="IPR002350">
    <property type="entry name" value="Kazal_dom"/>
</dbReference>
<feature type="signal peptide" evidence="1">
    <location>
        <begin position="1"/>
        <end position="21"/>
    </location>
</feature>
<dbReference type="CDD" id="cd00104">
    <property type="entry name" value="KAZAL_FS"/>
    <property type="match status" value="1"/>
</dbReference>
<keyword evidence="1" id="KW-0732">Signal</keyword>
<feature type="domain" description="Kazal-like" evidence="2">
    <location>
        <begin position="20"/>
        <end position="62"/>
    </location>
</feature>
<keyword evidence="4" id="KW-1185">Reference proteome</keyword>